<organism evidence="2 3">
    <name type="scientific">Niastella yeongjuensis</name>
    <dbReference type="NCBI Taxonomy" id="354355"/>
    <lineage>
        <taxon>Bacteria</taxon>
        <taxon>Pseudomonadati</taxon>
        <taxon>Bacteroidota</taxon>
        <taxon>Chitinophagia</taxon>
        <taxon>Chitinophagales</taxon>
        <taxon>Chitinophagaceae</taxon>
        <taxon>Niastella</taxon>
    </lineage>
</organism>
<dbReference type="Proteomes" id="UP000192610">
    <property type="component" value="Unassembled WGS sequence"/>
</dbReference>
<evidence type="ECO:0000259" key="1">
    <source>
        <dbReference type="Pfam" id="PF14344"/>
    </source>
</evidence>
<dbReference type="STRING" id="354355.SAMN05660816_04757"/>
<evidence type="ECO:0000313" key="3">
    <source>
        <dbReference type="Proteomes" id="UP000192610"/>
    </source>
</evidence>
<dbReference type="InterPro" id="IPR025510">
    <property type="entry name" value="DUF4397"/>
</dbReference>
<dbReference type="PROSITE" id="PS51257">
    <property type="entry name" value="PROKAR_LIPOPROTEIN"/>
    <property type="match status" value="1"/>
</dbReference>
<dbReference type="Pfam" id="PF14344">
    <property type="entry name" value="DUF4397"/>
    <property type="match status" value="1"/>
</dbReference>
<dbReference type="RefSeq" id="WP_081197928.1">
    <property type="nucleotide sequence ID" value="NZ_FOCZ01000009.1"/>
</dbReference>
<dbReference type="OrthoDB" id="751045at2"/>
<gene>
    <name evidence="2" type="ORF">A4H97_24345</name>
</gene>
<dbReference type="AlphaFoldDB" id="A0A1V9F3B8"/>
<evidence type="ECO:0000313" key="2">
    <source>
        <dbReference type="EMBL" id="OQP52831.1"/>
    </source>
</evidence>
<protein>
    <recommendedName>
        <fullName evidence="1">DUF4397 domain-containing protein</fullName>
    </recommendedName>
</protein>
<comment type="caution">
    <text evidence="2">The sequence shown here is derived from an EMBL/GenBank/DDBJ whole genome shotgun (WGS) entry which is preliminary data.</text>
</comment>
<accession>A0A1V9F3B8</accession>
<proteinExistence type="predicted"/>
<sequence length="233" mass="25461">MLKYLTVFTGVVLWVCSCKKNDSFPVPATVNIVHAIANGKPIIPVFGSDAIEYFKAAQTVTFGNAAIYSLPGGLRPVYLAKNTDTTNRIYDSEIDVAAGGIYSLFFAGDTSKPEAVFTRDEIPIYSDSTAGVRFINLSPASGPIKINVKGTAISKPDFSDIGYKQISDFKPYLATAAITGNRYIFEIRDQANDSLLVTYTWSYTRFKNNTLVFSGAVNTGKPVALKIFQVKNY</sequence>
<feature type="domain" description="DUF4397" evidence="1">
    <location>
        <begin position="28"/>
        <end position="146"/>
    </location>
</feature>
<keyword evidence="3" id="KW-1185">Reference proteome</keyword>
<dbReference type="EMBL" id="LVXG01000007">
    <property type="protein sequence ID" value="OQP52831.1"/>
    <property type="molecule type" value="Genomic_DNA"/>
</dbReference>
<reference evidence="3" key="1">
    <citation type="submission" date="2016-04" db="EMBL/GenBank/DDBJ databases">
        <authorList>
            <person name="Chen L."/>
            <person name="Zhuang W."/>
            <person name="Wang G."/>
        </authorList>
    </citation>
    <scope>NUCLEOTIDE SEQUENCE [LARGE SCALE GENOMIC DNA]</scope>
    <source>
        <strain evidence="3">17621</strain>
    </source>
</reference>
<name>A0A1V9F3B8_9BACT</name>